<dbReference type="AlphaFoldDB" id="A0A975RB08"/>
<evidence type="ECO:0000313" key="1">
    <source>
        <dbReference type="EMBL" id="QWF71869.1"/>
    </source>
</evidence>
<accession>A0A975RB08</accession>
<dbReference type="EMBL" id="CP073754">
    <property type="protein sequence ID" value="QWF71869.1"/>
    <property type="molecule type" value="Genomic_DNA"/>
</dbReference>
<evidence type="ECO:0000313" key="2">
    <source>
        <dbReference type="Proteomes" id="UP000676649"/>
    </source>
</evidence>
<dbReference type="PANTHER" id="PTHR34235">
    <property type="entry name" value="SLR1203 PROTEIN-RELATED"/>
    <property type="match status" value="1"/>
</dbReference>
<dbReference type="RefSeq" id="WP_215583644.1">
    <property type="nucleotide sequence ID" value="NZ_CP073754.1"/>
</dbReference>
<proteinExistence type="predicted"/>
<keyword evidence="2" id="KW-1185">Reference proteome</keyword>
<dbReference type="InterPro" id="IPR002636">
    <property type="entry name" value="DUF29"/>
</dbReference>
<dbReference type="Proteomes" id="UP000676649">
    <property type="component" value="Chromosome"/>
</dbReference>
<name>A0A975RB08_9GAMM</name>
<dbReference type="PANTHER" id="PTHR34235:SF4">
    <property type="entry name" value="SLR0291 PROTEIN"/>
    <property type="match status" value="1"/>
</dbReference>
<sequence length="144" mass="17144">MQSYETDVIAWANEQAALLRSGRFDLLDLEHIADEIEDVGKSERRELRNRMAVLLAHLLKWQFQPERRWKSWQRTIKTQRKEIADCIADTSSLKVDVINPEWWEKIWADTLTIATKETGFDFDTFPEQCPWGYQEVVNLDFWPE</sequence>
<reference evidence="1" key="1">
    <citation type="submission" date="2021-04" db="EMBL/GenBank/DDBJ databases">
        <title>Draft genome sequence data of methanotrophic Methylovulum sp. strain S1L and Methylomonas sp. strain S2AM isolated from boreal lake water columns.</title>
        <authorList>
            <person name="Rissanen A.J."/>
            <person name="Mangayil R."/>
            <person name="Svenning M.M."/>
            <person name="Khanongnuch R."/>
        </authorList>
    </citation>
    <scope>NUCLEOTIDE SEQUENCE</scope>
    <source>
        <strain evidence="1">S2AM</strain>
    </source>
</reference>
<organism evidence="1 2">
    <name type="scientific">Methylomonas paludis</name>
    <dbReference type="NCBI Taxonomy" id="1173101"/>
    <lineage>
        <taxon>Bacteria</taxon>
        <taxon>Pseudomonadati</taxon>
        <taxon>Pseudomonadota</taxon>
        <taxon>Gammaproteobacteria</taxon>
        <taxon>Methylococcales</taxon>
        <taxon>Methylococcaceae</taxon>
        <taxon>Methylomonas</taxon>
    </lineage>
</organism>
<dbReference type="KEGG" id="mpad:KEF85_05255"/>
<protein>
    <submittedName>
        <fullName evidence="1">DUF29 domain-containing protein</fullName>
    </submittedName>
</protein>
<gene>
    <name evidence="1" type="ORF">KEF85_05255</name>
</gene>
<dbReference type="Pfam" id="PF01724">
    <property type="entry name" value="DUF29"/>
    <property type="match status" value="1"/>
</dbReference>
<dbReference type="Gene3D" id="1.20.1220.20">
    <property type="entry name" value="Uncharcterised protein PF01724"/>
    <property type="match status" value="1"/>
</dbReference>